<dbReference type="EMBL" id="VCQT01000012">
    <property type="protein sequence ID" value="TMW14748.1"/>
    <property type="molecule type" value="Genomic_DNA"/>
</dbReference>
<organism evidence="3 4">
    <name type="scientific">Alloalcanivorax gelatiniphagus</name>
    <dbReference type="NCBI Taxonomy" id="1194167"/>
    <lineage>
        <taxon>Bacteria</taxon>
        <taxon>Pseudomonadati</taxon>
        <taxon>Pseudomonadota</taxon>
        <taxon>Gammaproteobacteria</taxon>
        <taxon>Oceanospirillales</taxon>
        <taxon>Alcanivoracaceae</taxon>
        <taxon>Alloalcanivorax</taxon>
    </lineage>
</organism>
<evidence type="ECO:0000313" key="4">
    <source>
        <dbReference type="Proteomes" id="UP000739180"/>
    </source>
</evidence>
<feature type="region of interest" description="Disordered" evidence="2">
    <location>
        <begin position="66"/>
        <end position="85"/>
    </location>
</feature>
<gene>
    <name evidence="3" type="ORF">FGS76_02815</name>
</gene>
<sequence length="85" mass="9569">MQSHLADLDRQRRRLENALDALARITGDDPALDAWRTHYFGPSGQAAGLRRALRHHTDRWQDLMGACGLMPGGPQSDTKNRPDTY</sequence>
<reference evidence="3 4" key="1">
    <citation type="submission" date="2019-05" db="EMBL/GenBank/DDBJ databases">
        <title>Genome of Alcanivorax gelatiniphagus, an oil degrading marine bacteria.</title>
        <authorList>
            <person name="Kwon K.K."/>
        </authorList>
    </citation>
    <scope>NUCLEOTIDE SEQUENCE [LARGE SCALE GENOMIC DNA]</scope>
    <source>
        <strain evidence="3 4">MEBiC 08158</strain>
    </source>
</reference>
<dbReference type="RefSeq" id="WP_138771115.1">
    <property type="nucleotide sequence ID" value="NZ_JBHSSX010000024.1"/>
</dbReference>
<proteinExistence type="predicted"/>
<evidence type="ECO:0000256" key="2">
    <source>
        <dbReference type="SAM" id="MobiDB-lite"/>
    </source>
</evidence>
<feature type="coiled-coil region" evidence="1">
    <location>
        <begin position="1"/>
        <end position="28"/>
    </location>
</feature>
<comment type="caution">
    <text evidence="3">The sequence shown here is derived from an EMBL/GenBank/DDBJ whole genome shotgun (WGS) entry which is preliminary data.</text>
</comment>
<keyword evidence="4" id="KW-1185">Reference proteome</keyword>
<accession>A0ABY2XRM6</accession>
<evidence type="ECO:0000256" key="1">
    <source>
        <dbReference type="SAM" id="Coils"/>
    </source>
</evidence>
<dbReference type="Proteomes" id="UP000739180">
    <property type="component" value="Unassembled WGS sequence"/>
</dbReference>
<protein>
    <submittedName>
        <fullName evidence="3">DUF3080 domain-containing protein</fullName>
    </submittedName>
</protein>
<dbReference type="Pfam" id="PF11279">
    <property type="entry name" value="DUF3080"/>
    <property type="match status" value="1"/>
</dbReference>
<dbReference type="InterPro" id="IPR021431">
    <property type="entry name" value="DUF3080"/>
</dbReference>
<keyword evidence="1" id="KW-0175">Coiled coil</keyword>
<name>A0ABY2XRM6_9GAMM</name>
<evidence type="ECO:0000313" key="3">
    <source>
        <dbReference type="EMBL" id="TMW14748.1"/>
    </source>
</evidence>